<dbReference type="GO" id="GO:0051903">
    <property type="term" value="F:S-(hydroxymethyl)glutathione dehydrogenase [NAD(P)+] activity"/>
    <property type="evidence" value="ECO:0007669"/>
    <property type="project" value="TreeGrafter"/>
</dbReference>
<comment type="caution">
    <text evidence="6">The sequence shown here is derived from an EMBL/GenBank/DDBJ whole genome shotgun (WGS) entry which is preliminary data.</text>
</comment>
<keyword evidence="7" id="KW-1185">Reference proteome</keyword>
<dbReference type="NCBIfam" id="TIGR03989">
    <property type="entry name" value="Rxyl_3153"/>
    <property type="match status" value="1"/>
</dbReference>
<dbReference type="InterPro" id="IPR036291">
    <property type="entry name" value="NAD(P)-bd_dom_sf"/>
</dbReference>
<dbReference type="InterPro" id="IPR011032">
    <property type="entry name" value="GroES-like_sf"/>
</dbReference>
<sequence>MRTRGAVLRKAPGKYEVVELELDDPRAGEIQVELAASGLCHSDDHVATGDLPAGIFPMAGGHEGAGVVTKVGPNTPGFSEGDHVVFSFLPGCGRCRWCATGHQNLCDLGQFLLAGCRPDDPTSFRLSLDGAPVGQIAGISTFCEDTTVSVYSAIKIPKDIPLEVACLTGCAVGTGWGSAVNSAAVQPGHTVIVMGIGGIGANAVQGAVHAGASQVIAVDPVPFKREKAQQFGATHAVGSIEEAGELARSFTNGQGADSAIVTVGVTTGDHVAAAFATVRKQGTCVVTGLGNITDTGVNIPLGELTLFQKRLQGSLFGESAPSFDIPRQLELYRTGALKLDELVTTTYTLDEVDQGYEDMHAGKNIRGVIHYN</sequence>
<dbReference type="SMART" id="SM00829">
    <property type="entry name" value="PKS_ER"/>
    <property type="match status" value="1"/>
</dbReference>
<dbReference type="GO" id="GO:0046294">
    <property type="term" value="P:formaldehyde catabolic process"/>
    <property type="evidence" value="ECO:0007669"/>
    <property type="project" value="TreeGrafter"/>
</dbReference>
<dbReference type="Gene3D" id="3.90.180.10">
    <property type="entry name" value="Medium-chain alcohol dehydrogenases, catalytic domain"/>
    <property type="match status" value="1"/>
</dbReference>
<dbReference type="CDD" id="cd08279">
    <property type="entry name" value="Zn_ADH_class_III"/>
    <property type="match status" value="1"/>
</dbReference>
<evidence type="ECO:0000256" key="3">
    <source>
        <dbReference type="ARBA" id="ARBA00022833"/>
    </source>
</evidence>
<evidence type="ECO:0000313" key="7">
    <source>
        <dbReference type="Proteomes" id="UP001143463"/>
    </source>
</evidence>
<reference evidence="6" key="2">
    <citation type="submission" date="2023-01" db="EMBL/GenBank/DDBJ databases">
        <authorList>
            <person name="Sun Q."/>
            <person name="Evtushenko L."/>
        </authorList>
    </citation>
    <scope>NUCLEOTIDE SEQUENCE</scope>
    <source>
        <strain evidence="6">VKM Ac-1069</strain>
    </source>
</reference>
<name>A0A9W6NWY5_9PSEU</name>
<reference evidence="6" key="1">
    <citation type="journal article" date="2014" name="Int. J. Syst. Evol. Microbiol.">
        <title>Complete genome sequence of Corynebacterium casei LMG S-19264T (=DSM 44701T), isolated from a smear-ripened cheese.</title>
        <authorList>
            <consortium name="US DOE Joint Genome Institute (JGI-PGF)"/>
            <person name="Walter F."/>
            <person name="Albersmeier A."/>
            <person name="Kalinowski J."/>
            <person name="Ruckert C."/>
        </authorList>
    </citation>
    <scope>NUCLEOTIDE SEQUENCE</scope>
    <source>
        <strain evidence="6">VKM Ac-1069</strain>
    </source>
</reference>
<dbReference type="SUPFAM" id="SSF51735">
    <property type="entry name" value="NAD(P)-binding Rossmann-fold domains"/>
    <property type="match status" value="1"/>
</dbReference>
<dbReference type="RefSeq" id="WP_037045869.1">
    <property type="nucleotide sequence ID" value="NZ_BAAAUZ010000020.1"/>
</dbReference>
<organism evidence="6 7">
    <name type="scientific">Pseudonocardia halophobica</name>
    <dbReference type="NCBI Taxonomy" id="29401"/>
    <lineage>
        <taxon>Bacteria</taxon>
        <taxon>Bacillati</taxon>
        <taxon>Actinomycetota</taxon>
        <taxon>Actinomycetes</taxon>
        <taxon>Pseudonocardiales</taxon>
        <taxon>Pseudonocardiaceae</taxon>
        <taxon>Pseudonocardia</taxon>
    </lineage>
</organism>
<dbReference type="SUPFAM" id="SSF50129">
    <property type="entry name" value="GroES-like"/>
    <property type="match status" value="2"/>
</dbReference>
<keyword evidence="4" id="KW-0520">NAD</keyword>
<evidence type="ECO:0000256" key="1">
    <source>
        <dbReference type="ARBA" id="ARBA00008072"/>
    </source>
</evidence>
<evidence type="ECO:0000313" key="6">
    <source>
        <dbReference type="EMBL" id="GLL12163.1"/>
    </source>
</evidence>
<dbReference type="Pfam" id="PF00107">
    <property type="entry name" value="ADH_zinc_N"/>
    <property type="match status" value="1"/>
</dbReference>
<comment type="similarity">
    <text evidence="1">Belongs to the zinc-containing alcohol dehydrogenase family.</text>
</comment>
<dbReference type="AlphaFoldDB" id="A0A9W6NWY5"/>
<dbReference type="InterPro" id="IPR013154">
    <property type="entry name" value="ADH-like_N"/>
</dbReference>
<dbReference type="PANTHER" id="PTHR43880:SF12">
    <property type="entry name" value="ALCOHOL DEHYDROGENASE CLASS-3"/>
    <property type="match status" value="1"/>
</dbReference>
<dbReference type="PANTHER" id="PTHR43880">
    <property type="entry name" value="ALCOHOL DEHYDROGENASE"/>
    <property type="match status" value="1"/>
</dbReference>
<proteinExistence type="inferred from homology"/>
<dbReference type="InterPro" id="IPR013149">
    <property type="entry name" value="ADH-like_C"/>
</dbReference>
<evidence type="ECO:0000256" key="4">
    <source>
        <dbReference type="ARBA" id="ARBA00023027"/>
    </source>
</evidence>
<dbReference type="GO" id="GO:0008270">
    <property type="term" value="F:zinc ion binding"/>
    <property type="evidence" value="ECO:0007669"/>
    <property type="project" value="TreeGrafter"/>
</dbReference>
<gene>
    <name evidence="6" type="primary">adhD_5</name>
    <name evidence="6" type="ORF">GCM10017577_33040</name>
</gene>
<dbReference type="InterPro" id="IPR023921">
    <property type="entry name" value="ADH_Zn_actinomycetes"/>
</dbReference>
<keyword evidence="2" id="KW-0479">Metal-binding</keyword>
<evidence type="ECO:0000259" key="5">
    <source>
        <dbReference type="SMART" id="SM00829"/>
    </source>
</evidence>
<dbReference type="EMBL" id="BSFQ01000012">
    <property type="protein sequence ID" value="GLL12163.1"/>
    <property type="molecule type" value="Genomic_DNA"/>
</dbReference>
<evidence type="ECO:0000256" key="2">
    <source>
        <dbReference type="ARBA" id="ARBA00022723"/>
    </source>
</evidence>
<dbReference type="Gene3D" id="3.40.50.720">
    <property type="entry name" value="NAD(P)-binding Rossmann-like Domain"/>
    <property type="match status" value="1"/>
</dbReference>
<feature type="domain" description="Enoyl reductase (ER)" evidence="5">
    <location>
        <begin position="10"/>
        <end position="369"/>
    </location>
</feature>
<dbReference type="Proteomes" id="UP001143463">
    <property type="component" value="Unassembled WGS sequence"/>
</dbReference>
<dbReference type="Pfam" id="PF08240">
    <property type="entry name" value="ADH_N"/>
    <property type="match status" value="1"/>
</dbReference>
<keyword evidence="3" id="KW-0862">Zinc</keyword>
<accession>A0A9W6NWY5</accession>
<dbReference type="GO" id="GO:0005829">
    <property type="term" value="C:cytosol"/>
    <property type="evidence" value="ECO:0007669"/>
    <property type="project" value="TreeGrafter"/>
</dbReference>
<protein>
    <submittedName>
        <fullName evidence="6">Alcohol dehydrogenase D</fullName>
    </submittedName>
</protein>
<dbReference type="InterPro" id="IPR020843">
    <property type="entry name" value="ER"/>
</dbReference>